<dbReference type="GO" id="GO:0046872">
    <property type="term" value="F:metal ion binding"/>
    <property type="evidence" value="ECO:0007669"/>
    <property type="project" value="UniProtKB-UniRule"/>
</dbReference>
<name>A0AAF3EWT7_9BILA</name>
<dbReference type="WBParaSite" id="MBELARI_LOCUS18653">
    <property type="protein sequence ID" value="MBELARI_LOCUS18653"/>
    <property type="gene ID" value="MBELARI_LOCUS18653"/>
</dbReference>
<feature type="domain" description="Iron-binding zinc finger CDGSH type" evidence="13">
    <location>
        <begin position="125"/>
        <end position="163"/>
    </location>
</feature>
<organism evidence="14 15">
    <name type="scientific">Mesorhabditis belari</name>
    <dbReference type="NCBI Taxonomy" id="2138241"/>
    <lineage>
        <taxon>Eukaryota</taxon>
        <taxon>Metazoa</taxon>
        <taxon>Ecdysozoa</taxon>
        <taxon>Nematoda</taxon>
        <taxon>Chromadorea</taxon>
        <taxon>Rhabditida</taxon>
        <taxon>Rhabditina</taxon>
        <taxon>Rhabditomorpha</taxon>
        <taxon>Rhabditoidea</taxon>
        <taxon>Rhabditidae</taxon>
        <taxon>Mesorhabditinae</taxon>
        <taxon>Mesorhabditis</taxon>
    </lineage>
</organism>
<evidence type="ECO:0000256" key="5">
    <source>
        <dbReference type="ARBA" id="ARBA00022714"/>
    </source>
</evidence>
<sequence>MADATHSIYRQRGLRGFTCGIQARVMYQIPAAALSWSVYELFKFVLGYNEAKSKMTDTASCHLSKSCVLTSAALVLGGVAIGYGSASLNGIFLVLLGLAVGTIISYFTSRRNVRVNCTHKLECDKVVDTVDMEDIGDKKTFCRCWKSSKFPYCDGTHNKHNKETGDNVGPLIVQKSKQ</sequence>
<dbReference type="InterPro" id="IPR018967">
    <property type="entry name" value="FeS-contain_CDGSH-typ"/>
</dbReference>
<dbReference type="SUPFAM" id="SSF103506">
    <property type="entry name" value="Mitochondrial carrier"/>
    <property type="match status" value="1"/>
</dbReference>
<dbReference type="GO" id="GO:0051537">
    <property type="term" value="F:2 iron, 2 sulfur cluster binding"/>
    <property type="evidence" value="ECO:0007669"/>
    <property type="project" value="UniProtKB-UniRule"/>
</dbReference>
<keyword evidence="6 12" id="KW-0479">Metal-binding</keyword>
<accession>A0AAF3EWT7</accession>
<dbReference type="InterPro" id="IPR023395">
    <property type="entry name" value="MCP_dom_sf"/>
</dbReference>
<evidence type="ECO:0000256" key="4">
    <source>
        <dbReference type="ARBA" id="ARBA00022692"/>
    </source>
</evidence>
<dbReference type="Pfam" id="PF09360">
    <property type="entry name" value="zf-CDGSH"/>
    <property type="match status" value="1"/>
</dbReference>
<proteinExistence type="inferred from homology"/>
<evidence type="ECO:0000256" key="9">
    <source>
        <dbReference type="ARBA" id="ARBA00023136"/>
    </source>
</evidence>
<evidence type="ECO:0000256" key="10">
    <source>
        <dbReference type="PROSITE-ProRule" id="PRU00282"/>
    </source>
</evidence>
<evidence type="ECO:0000256" key="3">
    <source>
        <dbReference type="ARBA" id="ARBA00008624"/>
    </source>
</evidence>
<dbReference type="Proteomes" id="UP000887575">
    <property type="component" value="Unassembled WGS sequence"/>
</dbReference>
<keyword evidence="14" id="KW-1185">Reference proteome</keyword>
<keyword evidence="5 12" id="KW-0001">2Fe-2S</keyword>
<evidence type="ECO:0000259" key="13">
    <source>
        <dbReference type="SMART" id="SM00704"/>
    </source>
</evidence>
<protein>
    <recommendedName>
        <fullName evidence="12">CDGSH iron-sulfur domain-containing protein 2 homologue</fullName>
    </recommendedName>
</protein>
<comment type="subcellular location">
    <subcellularLocation>
        <location evidence="12">Endoplasmic reticulum membrane</location>
        <topology evidence="12">Single-pass membrane protein</topology>
    </subcellularLocation>
    <subcellularLocation>
        <location evidence="1">Membrane</location>
        <topology evidence="1">Multi-pass membrane protein</topology>
    </subcellularLocation>
</comment>
<evidence type="ECO:0000256" key="6">
    <source>
        <dbReference type="ARBA" id="ARBA00022723"/>
    </source>
</evidence>
<dbReference type="AlphaFoldDB" id="A0AAF3EWT7"/>
<keyword evidence="11" id="KW-0813">Transport</keyword>
<keyword evidence="8 12" id="KW-0411">Iron-sulfur</keyword>
<evidence type="ECO:0000256" key="12">
    <source>
        <dbReference type="RuleBase" id="RU369084"/>
    </source>
</evidence>
<dbReference type="FunFam" id="3.40.5.90:FF:000001">
    <property type="entry name" value="CDGSH iron-sulfur domain-containing protein 1"/>
    <property type="match status" value="1"/>
</dbReference>
<evidence type="ECO:0000256" key="2">
    <source>
        <dbReference type="ARBA" id="ARBA00006375"/>
    </source>
</evidence>
<keyword evidence="12" id="KW-0256">Endoplasmic reticulum</keyword>
<keyword evidence="12" id="KW-1133">Transmembrane helix</keyword>
<dbReference type="Gene3D" id="3.40.5.90">
    <property type="entry name" value="CDGSH iron-sulfur domain, mitoNEET-type"/>
    <property type="match status" value="1"/>
</dbReference>
<evidence type="ECO:0000313" key="14">
    <source>
        <dbReference type="Proteomes" id="UP000887575"/>
    </source>
</evidence>
<keyword evidence="4 10" id="KW-0812">Transmembrane</keyword>
<comment type="caution">
    <text evidence="12">Lacks conserved residue(s) required for the propagation of feature annotation.</text>
</comment>
<feature type="transmembrane region" description="Helical" evidence="12">
    <location>
        <begin position="90"/>
        <end position="108"/>
    </location>
</feature>
<evidence type="ECO:0000256" key="1">
    <source>
        <dbReference type="ARBA" id="ARBA00004141"/>
    </source>
</evidence>
<dbReference type="GO" id="GO:0005789">
    <property type="term" value="C:endoplasmic reticulum membrane"/>
    <property type="evidence" value="ECO:0007669"/>
    <property type="project" value="UniProtKB-SubCell"/>
</dbReference>
<dbReference type="PANTHER" id="PTHR13680:SF5">
    <property type="entry name" value="CDGSH IRON-SULFUR DOMAIN-CONTAINING PROTEIN 1"/>
    <property type="match status" value="1"/>
</dbReference>
<keyword evidence="7 12" id="KW-0408">Iron</keyword>
<dbReference type="InterPro" id="IPR042216">
    <property type="entry name" value="MitoNEET_CISD"/>
</dbReference>
<dbReference type="GO" id="GO:0005741">
    <property type="term" value="C:mitochondrial outer membrane"/>
    <property type="evidence" value="ECO:0007669"/>
    <property type="project" value="TreeGrafter"/>
</dbReference>
<dbReference type="GO" id="GO:0010506">
    <property type="term" value="P:regulation of autophagy"/>
    <property type="evidence" value="ECO:0007669"/>
    <property type="project" value="UniProtKB-UniRule"/>
</dbReference>
<comment type="similarity">
    <text evidence="2 11">Belongs to the mitochondrial carrier (TC 2.A.29) family.</text>
</comment>
<dbReference type="Pfam" id="PF00153">
    <property type="entry name" value="Mito_carr"/>
    <property type="match status" value="1"/>
</dbReference>
<dbReference type="Gene3D" id="1.50.40.10">
    <property type="entry name" value="Mitochondrial carrier domain"/>
    <property type="match status" value="1"/>
</dbReference>
<evidence type="ECO:0000256" key="7">
    <source>
        <dbReference type="ARBA" id="ARBA00023004"/>
    </source>
</evidence>
<dbReference type="PANTHER" id="PTHR13680">
    <property type="entry name" value="CDGSH IRON-SULFUR DOMAIN-CONTAINING PROTEIN 1"/>
    <property type="match status" value="1"/>
</dbReference>
<evidence type="ECO:0000313" key="15">
    <source>
        <dbReference type="WBParaSite" id="MBELARI_LOCUS18653"/>
    </source>
</evidence>
<dbReference type="SMART" id="SM00704">
    <property type="entry name" value="ZnF_CDGSH"/>
    <property type="match status" value="1"/>
</dbReference>
<dbReference type="InterPro" id="IPR018108">
    <property type="entry name" value="MCP_transmembrane"/>
</dbReference>
<comment type="cofactor">
    <cofactor evidence="12">
        <name>[2Fe-2S] cluster</name>
        <dbReference type="ChEBI" id="CHEBI:190135"/>
    </cofactor>
    <text evidence="12">Binds 1 [2Fe-2S] cluster.</text>
</comment>
<keyword evidence="9 10" id="KW-0472">Membrane</keyword>
<evidence type="ECO:0000256" key="11">
    <source>
        <dbReference type="RuleBase" id="RU000488"/>
    </source>
</evidence>
<reference evidence="15" key="1">
    <citation type="submission" date="2024-02" db="UniProtKB">
        <authorList>
            <consortium name="WormBaseParasite"/>
        </authorList>
    </citation>
    <scope>IDENTIFICATION</scope>
</reference>
<comment type="similarity">
    <text evidence="3 12">Belongs to the CISD protein family. CISD2 subfamily.</text>
</comment>
<feature type="repeat" description="Solcar" evidence="10">
    <location>
        <begin position="1"/>
        <end position="45"/>
    </location>
</feature>
<evidence type="ECO:0000256" key="8">
    <source>
        <dbReference type="ARBA" id="ARBA00023014"/>
    </source>
</evidence>
<dbReference type="InterPro" id="IPR045131">
    <property type="entry name" value="CISD1/2"/>
</dbReference>
<dbReference type="PROSITE" id="PS50920">
    <property type="entry name" value="SOLCAR"/>
    <property type="match status" value="1"/>
</dbReference>
<feature type="transmembrane region" description="Helical" evidence="12">
    <location>
        <begin position="67"/>
        <end position="84"/>
    </location>
</feature>